<sequence length="242" mass="26906">MTALHVSSHPSLKFGPQLAQALACVGKLIARSSACGVLPDYIVKLQGCSWFASSSSSGEPWGLVCNWQTLKASPIEQRCFDRAALGIMLNHSRREMAAYSQLGLSSRSALDKRPGNIYISILSFQPSWPNARPTYSVFRNRDIYRPFTLICRVSHNSAMELTGFIVCCKEENAFPFQSHLTFVCATIEVANLSRVILSMLSSFLVQLIIQIVTYIQTTMQRRCGQLLGSAKKFSRSRSPVNM</sequence>
<proteinExistence type="predicted"/>
<protein>
    <submittedName>
        <fullName evidence="1">Uncharacterized protein</fullName>
    </submittedName>
</protein>
<organism evidence="1 2">
    <name type="scientific">Gymnopus androsaceus JB14</name>
    <dbReference type="NCBI Taxonomy" id="1447944"/>
    <lineage>
        <taxon>Eukaryota</taxon>
        <taxon>Fungi</taxon>
        <taxon>Dikarya</taxon>
        <taxon>Basidiomycota</taxon>
        <taxon>Agaricomycotina</taxon>
        <taxon>Agaricomycetes</taxon>
        <taxon>Agaricomycetidae</taxon>
        <taxon>Agaricales</taxon>
        <taxon>Marasmiineae</taxon>
        <taxon>Omphalotaceae</taxon>
        <taxon>Gymnopus</taxon>
    </lineage>
</organism>
<dbReference type="EMBL" id="ML769652">
    <property type="protein sequence ID" value="KAE9390607.1"/>
    <property type="molecule type" value="Genomic_DNA"/>
</dbReference>
<dbReference type="AlphaFoldDB" id="A0A6A4H074"/>
<accession>A0A6A4H074</accession>
<gene>
    <name evidence="1" type="ORF">BT96DRAFT_340793</name>
</gene>
<dbReference type="Proteomes" id="UP000799118">
    <property type="component" value="Unassembled WGS sequence"/>
</dbReference>
<keyword evidence="2" id="KW-1185">Reference proteome</keyword>
<evidence type="ECO:0000313" key="2">
    <source>
        <dbReference type="Proteomes" id="UP000799118"/>
    </source>
</evidence>
<name>A0A6A4H074_9AGAR</name>
<evidence type="ECO:0000313" key="1">
    <source>
        <dbReference type="EMBL" id="KAE9390607.1"/>
    </source>
</evidence>
<reference evidence="1" key="1">
    <citation type="journal article" date="2019" name="Environ. Microbiol.">
        <title>Fungal ecological strategies reflected in gene transcription - a case study of two litter decomposers.</title>
        <authorList>
            <person name="Barbi F."/>
            <person name="Kohler A."/>
            <person name="Barry K."/>
            <person name="Baskaran P."/>
            <person name="Daum C."/>
            <person name="Fauchery L."/>
            <person name="Ihrmark K."/>
            <person name="Kuo A."/>
            <person name="LaButti K."/>
            <person name="Lipzen A."/>
            <person name="Morin E."/>
            <person name="Grigoriev I.V."/>
            <person name="Henrissat B."/>
            <person name="Lindahl B."/>
            <person name="Martin F."/>
        </authorList>
    </citation>
    <scope>NUCLEOTIDE SEQUENCE</scope>
    <source>
        <strain evidence="1">JB14</strain>
    </source>
</reference>